<evidence type="ECO:0000313" key="9">
    <source>
        <dbReference type="EMBL" id="AWR93738.1"/>
    </source>
</evidence>
<accession>A0A2U9ICI9</accession>
<evidence type="ECO:0000256" key="1">
    <source>
        <dbReference type="ARBA" id="ARBA00004651"/>
    </source>
</evidence>
<comment type="subcellular location">
    <subcellularLocation>
        <location evidence="1">Cell membrane</location>
        <topology evidence="1">Multi-pass membrane protein</topology>
    </subcellularLocation>
</comment>
<feature type="domain" description="Major facilitator superfamily (MFS) profile" evidence="8">
    <location>
        <begin position="7"/>
        <end position="460"/>
    </location>
</feature>
<protein>
    <submittedName>
        <fullName evidence="9">MFS transporter</fullName>
    </submittedName>
</protein>
<keyword evidence="6 7" id="KW-0472">Membrane</keyword>
<feature type="transmembrane region" description="Helical" evidence="7">
    <location>
        <begin position="102"/>
        <end position="122"/>
    </location>
</feature>
<keyword evidence="4 7" id="KW-0812">Transmembrane</keyword>
<feature type="transmembrane region" description="Helical" evidence="7">
    <location>
        <begin position="191"/>
        <end position="210"/>
    </location>
</feature>
<dbReference type="InterPro" id="IPR020846">
    <property type="entry name" value="MFS_dom"/>
</dbReference>
<dbReference type="GO" id="GO:0022857">
    <property type="term" value="F:transmembrane transporter activity"/>
    <property type="evidence" value="ECO:0007669"/>
    <property type="project" value="InterPro"/>
</dbReference>
<feature type="transmembrane region" description="Helical" evidence="7">
    <location>
        <begin position="216"/>
        <end position="240"/>
    </location>
</feature>
<evidence type="ECO:0000256" key="4">
    <source>
        <dbReference type="ARBA" id="ARBA00022692"/>
    </source>
</evidence>
<dbReference type="OrthoDB" id="117970at2157"/>
<sequence>MDIKTRTLLLLSSMLLIVNYVETMVIPALPTIESDFSISATLAGWVTSAYMIVAAATSPLMGKLADTYGKKKMYVIAIGFYIVAVSLAGFSPNIWFLLGARAIQGVGFSIFPIAIAIITDLFPREKVAFAQAILSAILGIGPALGLLVGSYVVEDLGWPYAFHTAAILSIIVFAASVAYLPHTGHRVKEKVDYGGATLIGLATVMVLVYITEGPTLGWLAINNLALLISGLVLYGVFIAYEQRVKEPLLRLDLFKIRNFAVANIVGLVSGIGMFMVFIFMVYYSQLPRPYGLGLSIIESGLLMSPVAFGMVIFGPLFGRLMPKIGPKPVLISGSIISALSYFMLLVNRATPVDLLEAGFVSSIGLVAVILPLVNMVALSLPDEYRTTGMGMNTMLRTLGGSAGPVAATVLMDSYQDPVIMMYNNQPLVLGYLPSATAFDYIAILGIFIMIVTLIVSLWTKNYTFKANKTAATT</sequence>
<name>A0A2U9ICI9_9CREN</name>
<reference evidence="9 10" key="1">
    <citation type="submission" date="2018-05" db="EMBL/GenBank/DDBJ databases">
        <title>Complete Genome Sequences of Extremely Thermoacidophilic, Metal-Mobilizing Type-Strain Members of the Archaeal Family Sulfolobaceae: Acidianus brierleyi DSM-1651T, Acidianus sulfidivorans DSM-18786T, Metallosphaera hakonensis DSM-7519T, and Metallosphaera prunae DSM-10039T.</title>
        <authorList>
            <person name="Counts J.A."/>
            <person name="Kelly R.M."/>
        </authorList>
    </citation>
    <scope>NUCLEOTIDE SEQUENCE [LARGE SCALE GENOMIC DNA]</scope>
    <source>
        <strain evidence="9 10">DSM 1651</strain>
    </source>
</reference>
<dbReference type="PROSITE" id="PS50850">
    <property type="entry name" value="MFS"/>
    <property type="match status" value="1"/>
</dbReference>
<keyword evidence="5 7" id="KW-1133">Transmembrane helix</keyword>
<dbReference type="Gene3D" id="1.20.1250.20">
    <property type="entry name" value="MFS general substrate transporter like domains"/>
    <property type="match status" value="1"/>
</dbReference>
<dbReference type="InterPro" id="IPR011701">
    <property type="entry name" value="MFS"/>
</dbReference>
<keyword evidence="10" id="KW-1185">Reference proteome</keyword>
<dbReference type="Pfam" id="PF07690">
    <property type="entry name" value="MFS_1"/>
    <property type="match status" value="1"/>
</dbReference>
<feature type="transmembrane region" description="Helical" evidence="7">
    <location>
        <begin position="42"/>
        <end position="61"/>
    </location>
</feature>
<feature type="transmembrane region" description="Helical" evidence="7">
    <location>
        <begin position="158"/>
        <end position="179"/>
    </location>
</feature>
<dbReference type="Gene3D" id="1.20.1720.10">
    <property type="entry name" value="Multidrug resistance protein D"/>
    <property type="match status" value="1"/>
</dbReference>
<feature type="transmembrane region" description="Helical" evidence="7">
    <location>
        <begin position="329"/>
        <end position="346"/>
    </location>
</feature>
<keyword evidence="2" id="KW-0813">Transport</keyword>
<dbReference type="GeneID" id="36831093"/>
<organism evidence="9 10">
    <name type="scientific">Acidianus brierleyi</name>
    <dbReference type="NCBI Taxonomy" id="41673"/>
    <lineage>
        <taxon>Archaea</taxon>
        <taxon>Thermoproteota</taxon>
        <taxon>Thermoprotei</taxon>
        <taxon>Sulfolobales</taxon>
        <taxon>Sulfolobaceae</taxon>
        <taxon>Acidianus</taxon>
    </lineage>
</organism>
<evidence type="ECO:0000313" key="10">
    <source>
        <dbReference type="Proteomes" id="UP000248044"/>
    </source>
</evidence>
<dbReference type="RefSeq" id="WP_110269622.1">
    <property type="nucleotide sequence ID" value="NZ_CP029289.2"/>
</dbReference>
<dbReference type="AlphaFoldDB" id="A0A2U9ICI9"/>
<evidence type="ECO:0000256" key="6">
    <source>
        <dbReference type="ARBA" id="ARBA00023136"/>
    </source>
</evidence>
<feature type="transmembrane region" description="Helical" evidence="7">
    <location>
        <begin position="431"/>
        <end position="458"/>
    </location>
</feature>
<dbReference type="CDD" id="cd17504">
    <property type="entry name" value="MFS_MMR_MDR_like"/>
    <property type="match status" value="1"/>
</dbReference>
<dbReference type="GO" id="GO:0005886">
    <property type="term" value="C:plasma membrane"/>
    <property type="evidence" value="ECO:0007669"/>
    <property type="project" value="UniProtKB-SubCell"/>
</dbReference>
<feature type="transmembrane region" description="Helical" evidence="7">
    <location>
        <begin position="358"/>
        <end position="381"/>
    </location>
</feature>
<evidence type="ECO:0000256" key="3">
    <source>
        <dbReference type="ARBA" id="ARBA00022475"/>
    </source>
</evidence>
<dbReference type="KEGG" id="abri:DFR85_03015"/>
<evidence type="ECO:0000256" key="5">
    <source>
        <dbReference type="ARBA" id="ARBA00022989"/>
    </source>
</evidence>
<dbReference type="InterPro" id="IPR036259">
    <property type="entry name" value="MFS_trans_sf"/>
</dbReference>
<dbReference type="Proteomes" id="UP000248044">
    <property type="component" value="Chromosome"/>
</dbReference>
<feature type="transmembrane region" description="Helical" evidence="7">
    <location>
        <begin position="73"/>
        <end position="96"/>
    </location>
</feature>
<feature type="transmembrane region" description="Helical" evidence="7">
    <location>
        <begin position="393"/>
        <end position="411"/>
    </location>
</feature>
<proteinExistence type="predicted"/>
<evidence type="ECO:0000256" key="2">
    <source>
        <dbReference type="ARBA" id="ARBA00022448"/>
    </source>
</evidence>
<dbReference type="PANTHER" id="PTHR42718:SF46">
    <property type="entry name" value="BLR6921 PROTEIN"/>
    <property type="match status" value="1"/>
</dbReference>
<dbReference type="EMBL" id="CP029289">
    <property type="protein sequence ID" value="AWR93738.1"/>
    <property type="molecule type" value="Genomic_DNA"/>
</dbReference>
<feature type="transmembrane region" description="Helical" evidence="7">
    <location>
        <begin position="290"/>
        <end position="317"/>
    </location>
</feature>
<feature type="transmembrane region" description="Helical" evidence="7">
    <location>
        <begin position="129"/>
        <end position="152"/>
    </location>
</feature>
<keyword evidence="3" id="KW-1003">Cell membrane</keyword>
<evidence type="ECO:0000256" key="7">
    <source>
        <dbReference type="SAM" id="Phobius"/>
    </source>
</evidence>
<gene>
    <name evidence="9" type="ORF">DFR85_03015</name>
</gene>
<evidence type="ECO:0000259" key="8">
    <source>
        <dbReference type="PROSITE" id="PS50850"/>
    </source>
</evidence>
<feature type="transmembrane region" description="Helical" evidence="7">
    <location>
        <begin position="261"/>
        <end position="284"/>
    </location>
</feature>
<dbReference type="SUPFAM" id="SSF103473">
    <property type="entry name" value="MFS general substrate transporter"/>
    <property type="match status" value="1"/>
</dbReference>
<dbReference type="PANTHER" id="PTHR42718">
    <property type="entry name" value="MAJOR FACILITATOR SUPERFAMILY MULTIDRUG TRANSPORTER MFSC"/>
    <property type="match status" value="1"/>
</dbReference>